<name>A0A9Q1GJF7_9CARY</name>
<proteinExistence type="predicted"/>
<keyword evidence="2" id="KW-1185">Reference proteome</keyword>
<accession>A0A9Q1GJF7</accession>
<dbReference type="Proteomes" id="UP001153076">
    <property type="component" value="Unassembled WGS sequence"/>
</dbReference>
<protein>
    <submittedName>
        <fullName evidence="1">Uncharacterized protein</fullName>
    </submittedName>
</protein>
<dbReference type="AlphaFoldDB" id="A0A9Q1GJF7"/>
<evidence type="ECO:0000313" key="2">
    <source>
        <dbReference type="Proteomes" id="UP001153076"/>
    </source>
</evidence>
<dbReference type="OrthoDB" id="1938625at2759"/>
<organism evidence="1 2">
    <name type="scientific">Carnegiea gigantea</name>
    <dbReference type="NCBI Taxonomy" id="171969"/>
    <lineage>
        <taxon>Eukaryota</taxon>
        <taxon>Viridiplantae</taxon>
        <taxon>Streptophyta</taxon>
        <taxon>Embryophyta</taxon>
        <taxon>Tracheophyta</taxon>
        <taxon>Spermatophyta</taxon>
        <taxon>Magnoliopsida</taxon>
        <taxon>eudicotyledons</taxon>
        <taxon>Gunneridae</taxon>
        <taxon>Pentapetalae</taxon>
        <taxon>Caryophyllales</taxon>
        <taxon>Cactineae</taxon>
        <taxon>Cactaceae</taxon>
        <taxon>Cactoideae</taxon>
        <taxon>Echinocereeae</taxon>
        <taxon>Carnegiea</taxon>
    </lineage>
</organism>
<sequence>MHEDPHNDELIAQGKQARDRYHRVLTSSLSLIRQQSKQLWLNQGDQCTRLFLAKMRQRQYQSFVYKIQDEHGMGVEGFQSVAQAIKSISYAGRVALINSILMGIFNFWAKIFIIPQGVFKEIMTLCRNYLWEGDDHYKKVPYVAWEKVCKSKKYGGLGIKHMDAWNKASIAKLAWAVALKKDNLWVKWVHERHIKGKSWWDYIPYHDNCWY</sequence>
<comment type="caution">
    <text evidence="1">The sequence shown here is derived from an EMBL/GenBank/DDBJ whole genome shotgun (WGS) entry which is preliminary data.</text>
</comment>
<dbReference type="PANTHER" id="PTHR33116:SF80">
    <property type="entry name" value="REVERSE TRANSCRIPTASE ZINC-BINDING DOMAIN-CONTAINING PROTEIN"/>
    <property type="match status" value="1"/>
</dbReference>
<dbReference type="EMBL" id="JAKOGI010002326">
    <property type="protein sequence ID" value="KAJ8422242.1"/>
    <property type="molecule type" value="Genomic_DNA"/>
</dbReference>
<gene>
    <name evidence="1" type="ORF">Cgig2_023101</name>
</gene>
<reference evidence="1" key="1">
    <citation type="submission" date="2022-04" db="EMBL/GenBank/DDBJ databases">
        <title>Carnegiea gigantea Genome sequencing and assembly v2.</title>
        <authorList>
            <person name="Copetti D."/>
            <person name="Sanderson M.J."/>
            <person name="Burquez A."/>
            <person name="Wojciechowski M.F."/>
        </authorList>
    </citation>
    <scope>NUCLEOTIDE SEQUENCE</scope>
    <source>
        <strain evidence="1">SGP5-SGP5p</strain>
        <tissue evidence="1">Aerial part</tissue>
    </source>
</reference>
<dbReference type="PANTHER" id="PTHR33116">
    <property type="entry name" value="REVERSE TRANSCRIPTASE ZINC-BINDING DOMAIN-CONTAINING PROTEIN-RELATED-RELATED"/>
    <property type="match status" value="1"/>
</dbReference>
<evidence type="ECO:0000313" key="1">
    <source>
        <dbReference type="EMBL" id="KAJ8422242.1"/>
    </source>
</evidence>